<reference evidence="2 3" key="1">
    <citation type="submission" date="2021-07" db="EMBL/GenBank/DDBJ databases">
        <authorList>
            <person name="Imarazene B."/>
            <person name="Zahm M."/>
            <person name="Klopp C."/>
            <person name="Cabau C."/>
            <person name="Beille S."/>
            <person name="Jouanno E."/>
            <person name="Castinel A."/>
            <person name="Lluch J."/>
            <person name="Gil L."/>
            <person name="Kuchtly C."/>
            <person name="Lopez Roques C."/>
            <person name="Donnadieu C."/>
            <person name="Parrinello H."/>
            <person name="Journot L."/>
            <person name="Du K."/>
            <person name="Schartl M."/>
            <person name="Retaux S."/>
            <person name="Guiguen Y."/>
        </authorList>
    </citation>
    <scope>NUCLEOTIDE SEQUENCE [LARGE SCALE GENOMIC DNA]</scope>
    <source>
        <strain evidence="2">Pach_M1</strain>
        <tissue evidence="2">Testis</tissue>
    </source>
</reference>
<dbReference type="AlphaFoldDB" id="A0A8T2M6V5"/>
<name>A0A8T2M6V5_ASTMX</name>
<sequence>MERPKRLLPQKYVDNEETGVTKDEASRQERSRSSSQVEVAKLKVEIKFLHDECTVLKEHVDKLTSVPDMAAGPSAGWRGAEDSASCFLIDEKKEKHKKKKIKKNKKYNILPKRNI</sequence>
<feature type="region of interest" description="Disordered" evidence="1">
    <location>
        <begin position="1"/>
        <end position="36"/>
    </location>
</feature>
<organism evidence="2 3">
    <name type="scientific">Astyanax mexicanus</name>
    <name type="common">Blind cave fish</name>
    <name type="synonym">Astyanax fasciatus mexicanus</name>
    <dbReference type="NCBI Taxonomy" id="7994"/>
    <lineage>
        <taxon>Eukaryota</taxon>
        <taxon>Metazoa</taxon>
        <taxon>Chordata</taxon>
        <taxon>Craniata</taxon>
        <taxon>Vertebrata</taxon>
        <taxon>Euteleostomi</taxon>
        <taxon>Actinopterygii</taxon>
        <taxon>Neopterygii</taxon>
        <taxon>Teleostei</taxon>
        <taxon>Ostariophysi</taxon>
        <taxon>Characiformes</taxon>
        <taxon>Characoidei</taxon>
        <taxon>Acestrorhamphidae</taxon>
        <taxon>Acestrorhamphinae</taxon>
        <taxon>Astyanax</taxon>
    </lineage>
</organism>
<protein>
    <submittedName>
        <fullName evidence="2">Uncharacterized protein</fullName>
    </submittedName>
</protein>
<dbReference type="Proteomes" id="UP000752171">
    <property type="component" value="Unassembled WGS sequence"/>
</dbReference>
<gene>
    <name evidence="2" type="ORF">AMEX_G7687</name>
</gene>
<proteinExistence type="predicted"/>
<evidence type="ECO:0000313" key="2">
    <source>
        <dbReference type="EMBL" id="KAG9277662.1"/>
    </source>
</evidence>
<evidence type="ECO:0000256" key="1">
    <source>
        <dbReference type="SAM" id="MobiDB-lite"/>
    </source>
</evidence>
<accession>A0A8T2M6V5</accession>
<feature type="compositionally biased region" description="Basic and acidic residues" evidence="1">
    <location>
        <begin position="19"/>
        <end position="32"/>
    </location>
</feature>
<dbReference type="EMBL" id="JAICCE010000005">
    <property type="protein sequence ID" value="KAG9277662.1"/>
    <property type="molecule type" value="Genomic_DNA"/>
</dbReference>
<evidence type="ECO:0000313" key="3">
    <source>
        <dbReference type="Proteomes" id="UP000752171"/>
    </source>
</evidence>
<comment type="caution">
    <text evidence="2">The sequence shown here is derived from an EMBL/GenBank/DDBJ whole genome shotgun (WGS) entry which is preliminary data.</text>
</comment>